<dbReference type="RefSeq" id="WP_168662488.1">
    <property type="nucleotide sequence ID" value="NZ_CP051180.1"/>
</dbReference>
<evidence type="ECO:0000313" key="2">
    <source>
        <dbReference type="Proteomes" id="UP000501602"/>
    </source>
</evidence>
<dbReference type="Proteomes" id="UP000501602">
    <property type="component" value="Chromosome"/>
</dbReference>
<accession>A0A6H1UJJ5</accession>
<name>A0A6H1UJJ5_9GAMM</name>
<dbReference type="EMBL" id="CP051180">
    <property type="protein sequence ID" value="QIZ78483.1"/>
    <property type="molecule type" value="Genomic_DNA"/>
</dbReference>
<organism evidence="1 2">
    <name type="scientific">Ferrimonas lipolytica</name>
    <dbReference type="NCBI Taxonomy" id="2724191"/>
    <lineage>
        <taxon>Bacteria</taxon>
        <taxon>Pseudomonadati</taxon>
        <taxon>Pseudomonadota</taxon>
        <taxon>Gammaproteobacteria</taxon>
        <taxon>Alteromonadales</taxon>
        <taxon>Ferrimonadaceae</taxon>
        <taxon>Ferrimonas</taxon>
    </lineage>
</organism>
<keyword evidence="2" id="KW-1185">Reference proteome</keyword>
<dbReference type="KEGG" id="fes:HER31_17210"/>
<dbReference type="AlphaFoldDB" id="A0A6H1UJJ5"/>
<evidence type="ECO:0000313" key="1">
    <source>
        <dbReference type="EMBL" id="QIZ78483.1"/>
    </source>
</evidence>
<gene>
    <name evidence="1" type="ORF">HER31_17210</name>
</gene>
<protein>
    <submittedName>
        <fullName evidence="1">Uncharacterized protein</fullName>
    </submittedName>
</protein>
<sequence>MSSTKPANKLRIVAVSPLVGAAIASGTASSIVVMPLGETTLYGIANACI</sequence>
<proteinExistence type="predicted"/>
<reference evidence="1 2" key="1">
    <citation type="submission" date="2020-04" db="EMBL/GenBank/DDBJ databases">
        <title>Ferrimonas sp. S7 isolated from sea water.</title>
        <authorList>
            <person name="Bae S.S."/>
            <person name="Baek K."/>
        </authorList>
    </citation>
    <scope>NUCLEOTIDE SEQUENCE [LARGE SCALE GENOMIC DNA]</scope>
    <source>
        <strain evidence="1 2">S7</strain>
    </source>
</reference>